<accession>A0ABV0ZNV2</accession>
<protein>
    <submittedName>
        <fullName evidence="1">Uncharacterized protein</fullName>
    </submittedName>
</protein>
<sequence>MLAGALPCPYRRTLPPRDELHHCGVICKLNCGIVVVSGGAVVGVEDVEQGVNTQPCGEPVLRLSPEDVCRPIQTSPELNHPQFQRFKLATVHPSVHFCFSKMGSRGTQGAS</sequence>
<evidence type="ECO:0000313" key="1">
    <source>
        <dbReference type="EMBL" id="MEQ2307620.1"/>
    </source>
</evidence>
<dbReference type="Proteomes" id="UP001469553">
    <property type="component" value="Unassembled WGS sequence"/>
</dbReference>
<proteinExistence type="predicted"/>
<organism evidence="1 2">
    <name type="scientific">Ameca splendens</name>
    <dbReference type="NCBI Taxonomy" id="208324"/>
    <lineage>
        <taxon>Eukaryota</taxon>
        <taxon>Metazoa</taxon>
        <taxon>Chordata</taxon>
        <taxon>Craniata</taxon>
        <taxon>Vertebrata</taxon>
        <taxon>Euteleostomi</taxon>
        <taxon>Actinopterygii</taxon>
        <taxon>Neopterygii</taxon>
        <taxon>Teleostei</taxon>
        <taxon>Neoteleostei</taxon>
        <taxon>Acanthomorphata</taxon>
        <taxon>Ovalentaria</taxon>
        <taxon>Atherinomorphae</taxon>
        <taxon>Cyprinodontiformes</taxon>
        <taxon>Goodeidae</taxon>
        <taxon>Ameca</taxon>
    </lineage>
</organism>
<comment type="caution">
    <text evidence="1">The sequence shown here is derived from an EMBL/GenBank/DDBJ whole genome shotgun (WGS) entry which is preliminary data.</text>
</comment>
<name>A0ABV0ZNV2_9TELE</name>
<evidence type="ECO:0000313" key="2">
    <source>
        <dbReference type="Proteomes" id="UP001469553"/>
    </source>
</evidence>
<gene>
    <name evidence="1" type="ORF">AMECASPLE_020147</name>
</gene>
<keyword evidence="2" id="KW-1185">Reference proteome</keyword>
<dbReference type="EMBL" id="JAHRIP010067496">
    <property type="protein sequence ID" value="MEQ2307620.1"/>
    <property type="molecule type" value="Genomic_DNA"/>
</dbReference>
<reference evidence="1 2" key="1">
    <citation type="submission" date="2021-06" db="EMBL/GenBank/DDBJ databases">
        <authorList>
            <person name="Palmer J.M."/>
        </authorList>
    </citation>
    <scope>NUCLEOTIDE SEQUENCE [LARGE SCALE GENOMIC DNA]</scope>
    <source>
        <strain evidence="1 2">AS_MEX2019</strain>
        <tissue evidence="1">Muscle</tissue>
    </source>
</reference>